<organism evidence="1">
    <name type="scientific">uncultured prokaryote</name>
    <dbReference type="NCBI Taxonomy" id="198431"/>
    <lineage>
        <taxon>unclassified sequences</taxon>
        <taxon>environmental samples</taxon>
    </lineage>
</organism>
<evidence type="ECO:0008006" key="2">
    <source>
        <dbReference type="Google" id="ProtNLM"/>
    </source>
</evidence>
<dbReference type="SUPFAM" id="SSF47598">
    <property type="entry name" value="Ribbon-helix-helix"/>
    <property type="match status" value="1"/>
</dbReference>
<sequence>MENKENENKYKAQIKHLRSNYKRITIDFKIDELERFKEICKANNTTPTTQIKQFVKTYIESN</sequence>
<dbReference type="InterPro" id="IPR010985">
    <property type="entry name" value="Ribbon_hlx_hlx"/>
</dbReference>
<reference evidence="1" key="2">
    <citation type="submission" date="2015-07" db="EMBL/GenBank/DDBJ databases">
        <title>Plasmids, circular viruses and viroids from rat gut.</title>
        <authorList>
            <person name="Jorgensen T.J."/>
            <person name="Hansen M.A."/>
            <person name="Xu Z."/>
            <person name="Tabak M.A."/>
            <person name="Sorensen S.J."/>
            <person name="Hansen L.H."/>
        </authorList>
    </citation>
    <scope>NUCLEOTIDE SEQUENCE</scope>
    <source>
        <strain evidence="1">RGRH0254</strain>
    </source>
</reference>
<dbReference type="GO" id="GO:0006355">
    <property type="term" value="P:regulation of DNA-templated transcription"/>
    <property type="evidence" value="ECO:0007669"/>
    <property type="project" value="InterPro"/>
</dbReference>
<dbReference type="EMBL" id="LN852927">
    <property type="protein sequence ID" value="CRY94446.1"/>
    <property type="molecule type" value="Genomic_DNA"/>
</dbReference>
<evidence type="ECO:0000313" key="1">
    <source>
        <dbReference type="EMBL" id="CRY94446.1"/>
    </source>
</evidence>
<accession>A0A0H5PXH4</accession>
<reference evidence="1" key="1">
    <citation type="submission" date="2015-06" db="EMBL/GenBank/DDBJ databases">
        <authorList>
            <person name="Joergensen T."/>
        </authorList>
    </citation>
    <scope>NUCLEOTIDE SEQUENCE</scope>
    <source>
        <strain evidence="1">RGRH0254</strain>
    </source>
</reference>
<dbReference type="AlphaFoldDB" id="A0A0H5PXH4"/>
<protein>
    <recommendedName>
        <fullName evidence="2">Ribbon-helix-helix protein CopG domain-containing protein</fullName>
    </recommendedName>
</protein>
<proteinExistence type="predicted"/>
<name>A0A0H5PXH4_9ZZZZ</name>